<evidence type="ECO:0000313" key="12">
    <source>
        <dbReference type="Proteomes" id="UP000271573"/>
    </source>
</evidence>
<dbReference type="GO" id="GO:0008927">
    <property type="term" value="F:mannonate dehydratase activity"/>
    <property type="evidence" value="ECO:0007669"/>
    <property type="project" value="UniProtKB-EC"/>
</dbReference>
<comment type="pathway">
    <text evidence="5">Carbohydrate metabolism; pentose and glucuronate interconversion.</text>
</comment>
<evidence type="ECO:0000256" key="2">
    <source>
        <dbReference type="ARBA" id="ARBA00001936"/>
    </source>
</evidence>
<dbReference type="Pfam" id="PF03786">
    <property type="entry name" value="UxuA"/>
    <property type="match status" value="2"/>
</dbReference>
<dbReference type="OrthoDB" id="104997at2"/>
<organism evidence="11 12">
    <name type="scientific">Nocardioides baekrokdamisoli</name>
    <dbReference type="NCBI Taxonomy" id="1804624"/>
    <lineage>
        <taxon>Bacteria</taxon>
        <taxon>Bacillati</taxon>
        <taxon>Actinomycetota</taxon>
        <taxon>Actinomycetes</taxon>
        <taxon>Propionibacteriales</taxon>
        <taxon>Nocardioidaceae</taxon>
        <taxon>Nocardioides</taxon>
    </lineage>
</organism>
<evidence type="ECO:0000256" key="10">
    <source>
        <dbReference type="ARBA" id="ARBA00023239"/>
    </source>
</evidence>
<dbReference type="InterPro" id="IPR004628">
    <property type="entry name" value="Man_deHydtase"/>
</dbReference>
<dbReference type="EMBL" id="AP019307">
    <property type="protein sequence ID" value="BBH17463.1"/>
    <property type="molecule type" value="Genomic_DNA"/>
</dbReference>
<comment type="cofactor">
    <cofactor evidence="2">
        <name>Mn(2+)</name>
        <dbReference type="ChEBI" id="CHEBI:29035"/>
    </cofactor>
</comment>
<proteinExistence type="inferred from homology"/>
<keyword evidence="8" id="KW-0408">Iron</keyword>
<dbReference type="UniPathway" id="UPA00246"/>
<keyword evidence="12" id="KW-1185">Reference proteome</keyword>
<protein>
    <recommendedName>
        <fullName evidence="7">mannonate dehydratase</fullName>
        <ecNumber evidence="7">4.2.1.8</ecNumber>
    </recommendedName>
</protein>
<evidence type="ECO:0000256" key="7">
    <source>
        <dbReference type="ARBA" id="ARBA00012927"/>
    </source>
</evidence>
<dbReference type="RefSeq" id="WP_125568638.1">
    <property type="nucleotide sequence ID" value="NZ_AP019307.1"/>
</dbReference>
<dbReference type="Proteomes" id="UP000271573">
    <property type="component" value="Chromosome"/>
</dbReference>
<evidence type="ECO:0000256" key="6">
    <source>
        <dbReference type="ARBA" id="ARBA00007389"/>
    </source>
</evidence>
<comment type="function">
    <text evidence="4">Catalyzes the dehydration of D-mannonate.</text>
</comment>
<dbReference type="Gene3D" id="3.20.20.150">
    <property type="entry name" value="Divalent-metal-dependent TIM barrel enzymes"/>
    <property type="match status" value="1"/>
</dbReference>
<accession>A0A3G9IYG2</accession>
<dbReference type="KEGG" id="nbe:Back2_17500"/>
<comment type="cofactor">
    <cofactor evidence="3">
        <name>Fe(2+)</name>
        <dbReference type="ChEBI" id="CHEBI:29033"/>
    </cofactor>
</comment>
<dbReference type="PIRSF" id="PIRSF016049">
    <property type="entry name" value="Man_dehyd"/>
    <property type="match status" value="1"/>
</dbReference>
<dbReference type="GO" id="GO:0008198">
    <property type="term" value="F:ferrous iron binding"/>
    <property type="evidence" value="ECO:0007669"/>
    <property type="project" value="TreeGrafter"/>
</dbReference>
<evidence type="ECO:0000256" key="9">
    <source>
        <dbReference type="ARBA" id="ARBA00023211"/>
    </source>
</evidence>
<name>A0A3G9IYG2_9ACTN</name>
<dbReference type="PANTHER" id="PTHR30387:SF2">
    <property type="entry name" value="MANNONATE DEHYDRATASE"/>
    <property type="match status" value="1"/>
</dbReference>
<evidence type="ECO:0000256" key="8">
    <source>
        <dbReference type="ARBA" id="ARBA00023004"/>
    </source>
</evidence>
<evidence type="ECO:0000256" key="5">
    <source>
        <dbReference type="ARBA" id="ARBA00004892"/>
    </source>
</evidence>
<sequence>MVQLSEMLPPRPEAWWPLLKQCGVDTVVGLLNGAEQDQRMFAAVGAQDFGAAGSGPAPWSFEAIRRDKALFAEHGFKLIGLEDTAPMDNARLGLPGRDQEIESVIEQIRAMGRLEIPTLCYNWMAIRTWGRTDVSIPARGGALVSGFRLADSEALPPFVAPGEVTSDQLWSALKYFLDAVIPEAEAAGVRLGLHPDDPPRPPSRQLDRNLPRIMGTVDAYRKLLALHPSPSNGITFCQGNWALMEEVISGQTSLPDLITELAPEHIAFVHFRDVRGTLDDFRETFHDEGQTDLPSCMKAYAGAGFAGPMRPDHVPTMEGESNARPGYETLGRLFALGYIRGLHQAAYGCHPAAGHHAEEVS</sequence>
<dbReference type="EC" id="4.2.1.8" evidence="7"/>
<reference evidence="11 12" key="1">
    <citation type="submission" date="2018-11" db="EMBL/GenBank/DDBJ databases">
        <title>Complete genome sequence of Nocardioides baekrokdamisoli strain KCTC 39748.</title>
        <authorList>
            <person name="Kang S.W."/>
            <person name="Lee K.C."/>
            <person name="Kim K.K."/>
            <person name="Kim J.S."/>
            <person name="Kim D.S."/>
            <person name="Ko S.H."/>
            <person name="Yang S.H."/>
            <person name="Shin Y.K."/>
            <person name="Lee J.S."/>
        </authorList>
    </citation>
    <scope>NUCLEOTIDE SEQUENCE [LARGE SCALE GENOMIC DNA]</scope>
    <source>
        <strain evidence="11 12">KCTC 39748</strain>
    </source>
</reference>
<evidence type="ECO:0000256" key="4">
    <source>
        <dbReference type="ARBA" id="ARBA00002713"/>
    </source>
</evidence>
<dbReference type="GO" id="GO:0042840">
    <property type="term" value="P:D-glucuronate catabolic process"/>
    <property type="evidence" value="ECO:0007669"/>
    <property type="project" value="TreeGrafter"/>
</dbReference>
<dbReference type="AlphaFoldDB" id="A0A3G9IYG2"/>
<dbReference type="SUPFAM" id="SSF51658">
    <property type="entry name" value="Xylose isomerase-like"/>
    <property type="match status" value="1"/>
</dbReference>
<evidence type="ECO:0000256" key="1">
    <source>
        <dbReference type="ARBA" id="ARBA00001794"/>
    </source>
</evidence>
<evidence type="ECO:0000313" key="11">
    <source>
        <dbReference type="EMBL" id="BBH17463.1"/>
    </source>
</evidence>
<dbReference type="PANTHER" id="PTHR30387">
    <property type="entry name" value="MANNONATE DEHYDRATASE"/>
    <property type="match status" value="1"/>
</dbReference>
<gene>
    <name evidence="11" type="ORF">Back2_17500</name>
</gene>
<dbReference type="GO" id="GO:0030145">
    <property type="term" value="F:manganese ion binding"/>
    <property type="evidence" value="ECO:0007669"/>
    <property type="project" value="TreeGrafter"/>
</dbReference>
<dbReference type="InterPro" id="IPR036237">
    <property type="entry name" value="Xyl_isomerase-like_sf"/>
</dbReference>
<evidence type="ECO:0000256" key="3">
    <source>
        <dbReference type="ARBA" id="ARBA00001954"/>
    </source>
</evidence>
<keyword evidence="10" id="KW-0456">Lyase</keyword>
<comment type="catalytic activity">
    <reaction evidence="1">
        <text>D-mannonate = 2-dehydro-3-deoxy-D-gluconate + H2O</text>
        <dbReference type="Rhea" id="RHEA:20097"/>
        <dbReference type="ChEBI" id="CHEBI:15377"/>
        <dbReference type="ChEBI" id="CHEBI:17767"/>
        <dbReference type="ChEBI" id="CHEBI:57990"/>
        <dbReference type="EC" id="4.2.1.8"/>
    </reaction>
</comment>
<keyword evidence="9" id="KW-0464">Manganese</keyword>
<comment type="similarity">
    <text evidence="6">Belongs to the mannonate dehydratase family.</text>
</comment>